<evidence type="ECO:0000313" key="2">
    <source>
        <dbReference type="Proteomes" id="UP000249661"/>
    </source>
</evidence>
<keyword evidence="2" id="KW-1185">Reference proteome</keyword>
<name>A0ACD1HAS8_9EURO</name>
<proteinExistence type="predicted"/>
<dbReference type="EMBL" id="KZ824954">
    <property type="protein sequence ID" value="RAH70522.1"/>
    <property type="molecule type" value="Genomic_DNA"/>
</dbReference>
<accession>A0ACD1HAS8</accession>
<protein>
    <submittedName>
        <fullName evidence="1">Oxidoreductase</fullName>
    </submittedName>
</protein>
<reference evidence="1" key="1">
    <citation type="submission" date="2018-02" db="EMBL/GenBank/DDBJ databases">
        <title>The genomes of Aspergillus section Nigri reveals drivers in fungal speciation.</title>
        <authorList>
            <consortium name="DOE Joint Genome Institute"/>
            <person name="Vesth T.C."/>
            <person name="Nybo J."/>
            <person name="Theobald S."/>
            <person name="Brandl J."/>
            <person name="Frisvad J.C."/>
            <person name="Nielsen K.F."/>
            <person name="Lyhne E.K."/>
            <person name="Kogle M.E."/>
            <person name="Kuo A."/>
            <person name="Riley R."/>
            <person name="Clum A."/>
            <person name="Nolan M."/>
            <person name="Lipzen A."/>
            <person name="Salamov A."/>
            <person name="Henrissat B."/>
            <person name="Wiebenga A."/>
            <person name="De vries R.P."/>
            <person name="Grigoriev I.V."/>
            <person name="Mortensen U.H."/>
            <person name="Andersen M.R."/>
            <person name="Baker S.E."/>
        </authorList>
    </citation>
    <scope>NUCLEOTIDE SEQUENCE</scope>
    <source>
        <strain evidence="1">CBS 121060</strain>
    </source>
</reference>
<evidence type="ECO:0000313" key="1">
    <source>
        <dbReference type="EMBL" id="RAH70522.1"/>
    </source>
</evidence>
<organism evidence="1 2">
    <name type="scientific">Aspergillus aculeatinus CBS 121060</name>
    <dbReference type="NCBI Taxonomy" id="1448322"/>
    <lineage>
        <taxon>Eukaryota</taxon>
        <taxon>Fungi</taxon>
        <taxon>Dikarya</taxon>
        <taxon>Ascomycota</taxon>
        <taxon>Pezizomycotina</taxon>
        <taxon>Eurotiomycetes</taxon>
        <taxon>Eurotiomycetidae</taxon>
        <taxon>Eurotiales</taxon>
        <taxon>Aspergillaceae</taxon>
        <taxon>Aspergillus</taxon>
        <taxon>Aspergillus subgen. Circumdati</taxon>
    </lineage>
</organism>
<dbReference type="Proteomes" id="UP000249661">
    <property type="component" value="Unassembled WGS sequence"/>
</dbReference>
<gene>
    <name evidence="1" type="ORF">BO66DRAFT_322101</name>
</gene>
<sequence>MEPVAQLQTINLQALKRGCADEVSKLLGAAEQDGTFYLDLTDEVPLDRVTDEINRLSRSLFGMSEKEKMRFDVDNLGLYKLNGYKPVGRNVGGLPGQRDGFESYAVSTHPTQHRPNELKTELVVAQFRPELAEFQSICLDLAQVLFESLSVACGLPKESSFQACHSTPALNLVRLLRYPGALALDNPHFSIPQPAHADMGSLTFLCTDAPGLQIQPAGSSEWLHVLPKRGQPVVNLGDAMKTLSNGRFESVLHRVVSVPGGGALGAQDRYSFAYLLRPEPSTPMAPLPGLGFVGKEEKPVRTCEEWVCMKFRALRA</sequence>